<feature type="region of interest" description="Disordered" evidence="1">
    <location>
        <begin position="37"/>
        <end position="71"/>
    </location>
</feature>
<dbReference type="Proteomes" id="UP001372338">
    <property type="component" value="Unassembled WGS sequence"/>
</dbReference>
<proteinExistence type="predicted"/>
<protein>
    <submittedName>
        <fullName evidence="2">Uncharacterized protein</fullName>
    </submittedName>
</protein>
<evidence type="ECO:0000256" key="1">
    <source>
        <dbReference type="SAM" id="MobiDB-lite"/>
    </source>
</evidence>
<sequence length="71" mass="8124">MSTCDDLRNFSRCFTLIHTALALALANWLVTAEENRKKSRVLKESEERKEGRGEKKEKAVQKDIADDMIAN</sequence>
<organism evidence="2 3">
    <name type="scientific">Crotalaria pallida</name>
    <name type="common">Smooth rattlebox</name>
    <name type="synonym">Crotalaria striata</name>
    <dbReference type="NCBI Taxonomy" id="3830"/>
    <lineage>
        <taxon>Eukaryota</taxon>
        <taxon>Viridiplantae</taxon>
        <taxon>Streptophyta</taxon>
        <taxon>Embryophyta</taxon>
        <taxon>Tracheophyta</taxon>
        <taxon>Spermatophyta</taxon>
        <taxon>Magnoliopsida</taxon>
        <taxon>eudicotyledons</taxon>
        <taxon>Gunneridae</taxon>
        <taxon>Pentapetalae</taxon>
        <taxon>rosids</taxon>
        <taxon>fabids</taxon>
        <taxon>Fabales</taxon>
        <taxon>Fabaceae</taxon>
        <taxon>Papilionoideae</taxon>
        <taxon>50 kb inversion clade</taxon>
        <taxon>genistoids sensu lato</taxon>
        <taxon>core genistoids</taxon>
        <taxon>Crotalarieae</taxon>
        <taxon>Crotalaria</taxon>
    </lineage>
</organism>
<evidence type="ECO:0000313" key="3">
    <source>
        <dbReference type="Proteomes" id="UP001372338"/>
    </source>
</evidence>
<accession>A0AAN9E4R4</accession>
<keyword evidence="3" id="KW-1185">Reference proteome</keyword>
<feature type="compositionally biased region" description="Basic and acidic residues" evidence="1">
    <location>
        <begin position="37"/>
        <end position="65"/>
    </location>
</feature>
<reference evidence="2 3" key="1">
    <citation type="submission" date="2024-01" db="EMBL/GenBank/DDBJ databases">
        <title>The genomes of 5 underutilized Papilionoideae crops provide insights into root nodulation and disease resistanc.</title>
        <authorList>
            <person name="Yuan L."/>
        </authorList>
    </citation>
    <scope>NUCLEOTIDE SEQUENCE [LARGE SCALE GENOMIC DNA]</scope>
    <source>
        <strain evidence="2">ZHUSHIDOU_FW_LH</strain>
        <tissue evidence="2">Leaf</tissue>
    </source>
</reference>
<dbReference type="EMBL" id="JAYWIO010000008">
    <property type="protein sequence ID" value="KAK7246066.1"/>
    <property type="molecule type" value="Genomic_DNA"/>
</dbReference>
<evidence type="ECO:0000313" key="2">
    <source>
        <dbReference type="EMBL" id="KAK7246066.1"/>
    </source>
</evidence>
<comment type="caution">
    <text evidence="2">The sequence shown here is derived from an EMBL/GenBank/DDBJ whole genome shotgun (WGS) entry which is preliminary data.</text>
</comment>
<gene>
    <name evidence="2" type="ORF">RIF29_40924</name>
</gene>
<name>A0AAN9E4R4_CROPI</name>
<dbReference type="AlphaFoldDB" id="A0AAN9E4R4"/>